<dbReference type="GeneID" id="70298006"/>
<dbReference type="Proteomes" id="UP000887229">
    <property type="component" value="Unassembled WGS sequence"/>
</dbReference>
<sequence>MEVLAPQRRHRGRHVRTTWSPEVVILEVLLTIRVSSHIFHGVRAETVDQLWDWVDVESLLWVLDTGTELTLWRDFEARPRISNMDSTHRIEAILGMHESAGSNVYLGVKWRDYGCPTWELEDEIPLLHLAGMPAPVTL</sequence>
<gene>
    <name evidence="1" type="ORF">F5Z01DRAFT_754276</name>
</gene>
<accession>A0A9P8CK44</accession>
<protein>
    <recommendedName>
        <fullName evidence="3">Chromo domain-containing protein</fullName>
    </recommendedName>
</protein>
<name>A0A9P8CK44_9HYPO</name>
<keyword evidence="2" id="KW-1185">Reference proteome</keyword>
<dbReference type="AlphaFoldDB" id="A0A9P8CK44"/>
<dbReference type="RefSeq" id="XP_046113596.1">
    <property type="nucleotide sequence ID" value="XM_046267103.1"/>
</dbReference>
<reference evidence="1" key="1">
    <citation type="journal article" date="2021" name="IMA Fungus">
        <title>Genomic characterization of three marine fungi, including Emericellopsis atlantica sp. nov. with signatures of a generalist lifestyle and marine biomass degradation.</title>
        <authorList>
            <person name="Hagestad O.C."/>
            <person name="Hou L."/>
            <person name="Andersen J.H."/>
            <person name="Hansen E.H."/>
            <person name="Altermark B."/>
            <person name="Li C."/>
            <person name="Kuhnert E."/>
            <person name="Cox R.J."/>
            <person name="Crous P.W."/>
            <person name="Spatafora J.W."/>
            <person name="Lail K."/>
            <person name="Amirebrahimi M."/>
            <person name="Lipzen A."/>
            <person name="Pangilinan J."/>
            <person name="Andreopoulos W."/>
            <person name="Hayes R.D."/>
            <person name="Ng V."/>
            <person name="Grigoriev I.V."/>
            <person name="Jackson S.A."/>
            <person name="Sutton T.D.S."/>
            <person name="Dobson A.D.W."/>
            <person name="Rama T."/>
        </authorList>
    </citation>
    <scope>NUCLEOTIDE SEQUENCE</scope>
    <source>
        <strain evidence="1">TS7</strain>
    </source>
</reference>
<evidence type="ECO:0000313" key="2">
    <source>
        <dbReference type="Proteomes" id="UP000887229"/>
    </source>
</evidence>
<organism evidence="1 2">
    <name type="scientific">Emericellopsis atlantica</name>
    <dbReference type="NCBI Taxonomy" id="2614577"/>
    <lineage>
        <taxon>Eukaryota</taxon>
        <taxon>Fungi</taxon>
        <taxon>Dikarya</taxon>
        <taxon>Ascomycota</taxon>
        <taxon>Pezizomycotina</taxon>
        <taxon>Sordariomycetes</taxon>
        <taxon>Hypocreomycetidae</taxon>
        <taxon>Hypocreales</taxon>
        <taxon>Bionectriaceae</taxon>
        <taxon>Emericellopsis</taxon>
    </lineage>
</organism>
<dbReference type="OrthoDB" id="5235533at2759"/>
<comment type="caution">
    <text evidence="1">The sequence shown here is derived from an EMBL/GenBank/DDBJ whole genome shotgun (WGS) entry which is preliminary data.</text>
</comment>
<proteinExistence type="predicted"/>
<evidence type="ECO:0000313" key="1">
    <source>
        <dbReference type="EMBL" id="KAG9249672.1"/>
    </source>
</evidence>
<dbReference type="EMBL" id="MU251294">
    <property type="protein sequence ID" value="KAG9249672.1"/>
    <property type="molecule type" value="Genomic_DNA"/>
</dbReference>
<evidence type="ECO:0008006" key="3">
    <source>
        <dbReference type="Google" id="ProtNLM"/>
    </source>
</evidence>